<name>X1V2S0_9ZZZZ</name>
<proteinExistence type="predicted"/>
<sequence>MKILKVKIKKQRELKRCRYSYPKGWNAEKIHVLAYEDHPENLGNVEEDCLCVTDDATAATLLKQPEVKEITKNEADSFGRQWRPSSAIITDENKIIEIVRKLLAKPKIVTELRSVLTDREFNVLNEKKREPGVEKGKEFDINEFI</sequence>
<gene>
    <name evidence="1" type="ORF">S12H4_43721</name>
</gene>
<reference evidence="1" key="1">
    <citation type="journal article" date="2014" name="Front. Microbiol.">
        <title>High frequency of phylogenetically diverse reductive dehalogenase-homologous genes in deep subseafloor sedimentary metagenomes.</title>
        <authorList>
            <person name="Kawai M."/>
            <person name="Futagami T."/>
            <person name="Toyoda A."/>
            <person name="Takaki Y."/>
            <person name="Nishi S."/>
            <person name="Hori S."/>
            <person name="Arai W."/>
            <person name="Tsubouchi T."/>
            <person name="Morono Y."/>
            <person name="Uchiyama I."/>
            <person name="Ito T."/>
            <person name="Fujiyama A."/>
            <person name="Inagaki F."/>
            <person name="Takami H."/>
        </authorList>
    </citation>
    <scope>NUCLEOTIDE SEQUENCE</scope>
    <source>
        <strain evidence="1">Expedition CK06-06</strain>
    </source>
</reference>
<evidence type="ECO:0000313" key="1">
    <source>
        <dbReference type="EMBL" id="GAJ10117.1"/>
    </source>
</evidence>
<comment type="caution">
    <text evidence="1">The sequence shown here is derived from an EMBL/GenBank/DDBJ whole genome shotgun (WGS) entry which is preliminary data.</text>
</comment>
<dbReference type="AlphaFoldDB" id="X1V2S0"/>
<dbReference type="EMBL" id="BARW01026862">
    <property type="protein sequence ID" value="GAJ10117.1"/>
    <property type="molecule type" value="Genomic_DNA"/>
</dbReference>
<protein>
    <submittedName>
        <fullName evidence="1">Uncharacterized protein</fullName>
    </submittedName>
</protein>
<accession>X1V2S0</accession>
<organism evidence="1">
    <name type="scientific">marine sediment metagenome</name>
    <dbReference type="NCBI Taxonomy" id="412755"/>
    <lineage>
        <taxon>unclassified sequences</taxon>
        <taxon>metagenomes</taxon>
        <taxon>ecological metagenomes</taxon>
    </lineage>
</organism>